<proteinExistence type="predicted"/>
<dbReference type="AlphaFoldDB" id="A0A562E422"/>
<protein>
    <submittedName>
        <fullName evidence="1">Uncharacterized protein</fullName>
    </submittedName>
</protein>
<comment type="caution">
    <text evidence="1">The sequence shown here is derived from an EMBL/GenBank/DDBJ whole genome shotgun (WGS) entry which is preliminary data.</text>
</comment>
<evidence type="ECO:0000313" key="1">
    <source>
        <dbReference type="EMBL" id="TWH16832.1"/>
    </source>
</evidence>
<dbReference type="EMBL" id="VLJS01000013">
    <property type="protein sequence ID" value="TWH16832.1"/>
    <property type="molecule type" value="Genomic_DNA"/>
</dbReference>
<sequence>MTALALTACATTKYTITPVDTGAAQLSYYNGRPTADLELRNGAVRVTPLGVEVNGRISFAVAGYNKLDMPSDFGPGNFTARVGGAWVPVYSYEDLEREAESAATWAAVAVALAGVATAVAATNNAYTSVDTTVYTPRGPRLARTTWYDPAAAAAGTAAATALAAGGIYLIDRELHATLERLGNTILQTTTVGPQESWGGQIVVGKARGRAPYEVDVVAHWNDEDYVFRFRVERRR</sequence>
<reference evidence="1 2" key="1">
    <citation type="submission" date="2019-07" db="EMBL/GenBank/DDBJ databases">
        <title>Genome sequencing of lignin-degrading bacterial isolates.</title>
        <authorList>
            <person name="Gladden J."/>
        </authorList>
    </citation>
    <scope>NUCLEOTIDE SEQUENCE [LARGE SCALE GENOMIC DNA]</scope>
    <source>
        <strain evidence="1 2">J19</strain>
    </source>
</reference>
<organism evidence="1 2">
    <name type="scientific">Pseudoxanthomonas taiwanensis J19</name>
    <dbReference type="NCBI Taxonomy" id="935569"/>
    <lineage>
        <taxon>Bacteria</taxon>
        <taxon>Pseudomonadati</taxon>
        <taxon>Pseudomonadota</taxon>
        <taxon>Gammaproteobacteria</taxon>
        <taxon>Lysobacterales</taxon>
        <taxon>Lysobacteraceae</taxon>
        <taxon>Pseudoxanthomonas</taxon>
    </lineage>
</organism>
<name>A0A562E422_9GAMM</name>
<dbReference type="Proteomes" id="UP000321583">
    <property type="component" value="Unassembled WGS sequence"/>
</dbReference>
<evidence type="ECO:0000313" key="2">
    <source>
        <dbReference type="Proteomes" id="UP000321583"/>
    </source>
</evidence>
<accession>A0A562E422</accession>
<gene>
    <name evidence="1" type="ORF">L613_001100000210</name>
</gene>
<keyword evidence="2" id="KW-1185">Reference proteome</keyword>
<dbReference type="RefSeq" id="WP_019399056.1">
    <property type="nucleotide sequence ID" value="NZ_VLJS01000013.1"/>
</dbReference>